<keyword evidence="3" id="KW-1185">Reference proteome</keyword>
<sequence>MTHGSQLISQLQDQTLGHHQSSVLASPFRIFGGGFEMLQDSEDIHGVGELIRGQMKLHRIFKNLMILAKDLPHSGWKMVWQFPGMGRGRFILDDLGESLPESSYLREAVYTHLPKMESMGTLQPYKSDPNMPAEPDMGQRWLQQWVNIERPVDPPSHLLKLAQREPTMSSPPSSTFHGKGSPFRSHSQSSTTM</sequence>
<evidence type="ECO:0000313" key="2">
    <source>
        <dbReference type="EMBL" id="KAJ7304658.1"/>
    </source>
</evidence>
<protein>
    <submittedName>
        <fullName evidence="2">Uncharacterized protein</fullName>
    </submittedName>
</protein>
<feature type="region of interest" description="Disordered" evidence="1">
    <location>
        <begin position="164"/>
        <end position="193"/>
    </location>
</feature>
<dbReference type="AlphaFoldDB" id="A0AAD6Z2J3"/>
<comment type="caution">
    <text evidence="2">The sequence shown here is derived from an EMBL/GenBank/DDBJ whole genome shotgun (WGS) entry which is preliminary data.</text>
</comment>
<dbReference type="Proteomes" id="UP001218218">
    <property type="component" value="Unassembled WGS sequence"/>
</dbReference>
<evidence type="ECO:0000313" key="3">
    <source>
        <dbReference type="Proteomes" id="UP001218218"/>
    </source>
</evidence>
<dbReference type="EMBL" id="JARIHO010000100">
    <property type="protein sequence ID" value="KAJ7304658.1"/>
    <property type="molecule type" value="Genomic_DNA"/>
</dbReference>
<proteinExistence type="predicted"/>
<gene>
    <name evidence="2" type="ORF">DFH08DRAFT_825415</name>
</gene>
<feature type="compositionally biased region" description="Polar residues" evidence="1">
    <location>
        <begin position="184"/>
        <end position="193"/>
    </location>
</feature>
<accession>A0AAD6Z2J3</accession>
<name>A0AAD6Z2J3_9AGAR</name>
<organism evidence="2 3">
    <name type="scientific">Mycena albidolilacea</name>
    <dbReference type="NCBI Taxonomy" id="1033008"/>
    <lineage>
        <taxon>Eukaryota</taxon>
        <taxon>Fungi</taxon>
        <taxon>Dikarya</taxon>
        <taxon>Basidiomycota</taxon>
        <taxon>Agaricomycotina</taxon>
        <taxon>Agaricomycetes</taxon>
        <taxon>Agaricomycetidae</taxon>
        <taxon>Agaricales</taxon>
        <taxon>Marasmiineae</taxon>
        <taxon>Mycenaceae</taxon>
        <taxon>Mycena</taxon>
    </lineage>
</organism>
<reference evidence="2" key="1">
    <citation type="submission" date="2023-03" db="EMBL/GenBank/DDBJ databases">
        <title>Massive genome expansion in bonnet fungi (Mycena s.s.) driven by repeated elements and novel gene families across ecological guilds.</title>
        <authorList>
            <consortium name="Lawrence Berkeley National Laboratory"/>
            <person name="Harder C.B."/>
            <person name="Miyauchi S."/>
            <person name="Viragh M."/>
            <person name="Kuo A."/>
            <person name="Thoen E."/>
            <person name="Andreopoulos B."/>
            <person name="Lu D."/>
            <person name="Skrede I."/>
            <person name="Drula E."/>
            <person name="Henrissat B."/>
            <person name="Morin E."/>
            <person name="Kohler A."/>
            <person name="Barry K."/>
            <person name="LaButti K."/>
            <person name="Morin E."/>
            <person name="Salamov A."/>
            <person name="Lipzen A."/>
            <person name="Mereny Z."/>
            <person name="Hegedus B."/>
            <person name="Baldrian P."/>
            <person name="Stursova M."/>
            <person name="Weitz H."/>
            <person name="Taylor A."/>
            <person name="Grigoriev I.V."/>
            <person name="Nagy L.G."/>
            <person name="Martin F."/>
            <person name="Kauserud H."/>
        </authorList>
    </citation>
    <scope>NUCLEOTIDE SEQUENCE</scope>
    <source>
        <strain evidence="2">CBHHK002</strain>
    </source>
</reference>
<feature type="compositionally biased region" description="Polar residues" evidence="1">
    <location>
        <begin position="166"/>
        <end position="176"/>
    </location>
</feature>
<evidence type="ECO:0000256" key="1">
    <source>
        <dbReference type="SAM" id="MobiDB-lite"/>
    </source>
</evidence>